<sequence>MDWPAVRAEAHRSHPWEVAHRMMGSSDGAEDVGQASWLRLDRSSRGPAFPDRGGVINEIELITETDRPRRLGLAVLDGCAAGSPPPSDPGGTESTRIQAGATRPIPTGASARVIPAHGGDDRHGAADRRAPPEDRWMVRRWPDGGQGSPSLSTRGGRLTIEPLPGQRRVGKRAPPAALFGLAGGARWGMKGELVSRRHHGGLWAGEWSSPPSHRGTRPTDGAGGTDYRYQPKG</sequence>
<dbReference type="AlphaFoldDB" id="A0A6J4UBA0"/>
<reference evidence="2" key="1">
    <citation type="submission" date="2020-02" db="EMBL/GenBank/DDBJ databases">
        <authorList>
            <person name="Meier V. D."/>
        </authorList>
    </citation>
    <scope>NUCLEOTIDE SEQUENCE</scope>
    <source>
        <strain evidence="2">AVDCRST_MAG70</strain>
    </source>
</reference>
<name>A0A6J4UBA0_9BACT</name>
<feature type="region of interest" description="Disordered" evidence="1">
    <location>
        <begin position="78"/>
        <end position="171"/>
    </location>
</feature>
<proteinExistence type="predicted"/>
<accession>A0A6J4UBA0</accession>
<evidence type="ECO:0000256" key="1">
    <source>
        <dbReference type="SAM" id="MobiDB-lite"/>
    </source>
</evidence>
<gene>
    <name evidence="2" type="ORF">AVDCRST_MAG70-411</name>
</gene>
<feature type="compositionally biased region" description="Basic and acidic residues" evidence="1">
    <location>
        <begin position="118"/>
        <end position="142"/>
    </location>
</feature>
<dbReference type="EMBL" id="CADCWH010000067">
    <property type="protein sequence ID" value="CAA9544716.1"/>
    <property type="molecule type" value="Genomic_DNA"/>
</dbReference>
<evidence type="ECO:0000313" key="2">
    <source>
        <dbReference type="EMBL" id="CAA9544716.1"/>
    </source>
</evidence>
<feature type="region of interest" description="Disordered" evidence="1">
    <location>
        <begin position="202"/>
        <end position="233"/>
    </location>
</feature>
<protein>
    <submittedName>
        <fullName evidence="2">Uncharacterized protein</fullName>
    </submittedName>
</protein>
<organism evidence="2">
    <name type="scientific">uncultured Thermomicrobiales bacterium</name>
    <dbReference type="NCBI Taxonomy" id="1645740"/>
    <lineage>
        <taxon>Bacteria</taxon>
        <taxon>Pseudomonadati</taxon>
        <taxon>Thermomicrobiota</taxon>
        <taxon>Thermomicrobia</taxon>
        <taxon>Thermomicrobiales</taxon>
        <taxon>environmental samples</taxon>
    </lineage>
</organism>